<gene>
    <name evidence="1" type="ORF">SDC9_163494</name>
</gene>
<dbReference type="PANTHER" id="PTHR10790">
    <property type="entry name" value="TPR-DOMAIN CONTAINING PROTEIN"/>
    <property type="match status" value="1"/>
</dbReference>
<dbReference type="AlphaFoldDB" id="A0A645FR16"/>
<accession>A0A645FR16</accession>
<name>A0A645FR16_9ZZZZ</name>
<dbReference type="EMBL" id="VSSQ01063070">
    <property type="protein sequence ID" value="MPN16156.1"/>
    <property type="molecule type" value="Genomic_DNA"/>
</dbReference>
<reference evidence="1" key="1">
    <citation type="submission" date="2019-08" db="EMBL/GenBank/DDBJ databases">
        <authorList>
            <person name="Kucharzyk K."/>
            <person name="Murdoch R.W."/>
            <person name="Higgins S."/>
            <person name="Loffler F."/>
        </authorList>
    </citation>
    <scope>NUCLEOTIDE SEQUENCE</scope>
</reference>
<proteinExistence type="predicted"/>
<comment type="caution">
    <text evidence="1">The sequence shown here is derived from an EMBL/GenBank/DDBJ whole genome shotgun (WGS) entry which is preliminary data.</text>
</comment>
<dbReference type="PANTHER" id="PTHR10790:SF51">
    <property type="entry name" value="TETRATRICOPEPTIDE REPEAT PROTEIN"/>
    <property type="match status" value="1"/>
</dbReference>
<sequence length="161" mass="17734">MLVNKTNSFKPAQWTLNGNTFISTNNPDEALAEDFLSKAEMGVVAEAVGGSYNPDFARISTHSGLPTVLGWPGHEWQWRGGGTEVGSRESDIKTLYETTNWFEALAIINKYNIRYIYVGSSEGAKYEKLSTQKFSPNLPIAYSNGTVTIYEVPQSVSAETP</sequence>
<protein>
    <submittedName>
        <fullName evidence="1">Uncharacterized protein</fullName>
    </submittedName>
</protein>
<evidence type="ECO:0000313" key="1">
    <source>
        <dbReference type="EMBL" id="MPN16156.1"/>
    </source>
</evidence>
<organism evidence="1">
    <name type="scientific">bioreactor metagenome</name>
    <dbReference type="NCBI Taxonomy" id="1076179"/>
    <lineage>
        <taxon>unclassified sequences</taxon>
        <taxon>metagenomes</taxon>
        <taxon>ecological metagenomes</taxon>
    </lineage>
</organism>